<evidence type="ECO:0000259" key="1">
    <source>
        <dbReference type="Pfam" id="PF00534"/>
    </source>
</evidence>
<evidence type="ECO:0000313" key="3">
    <source>
        <dbReference type="EMBL" id="SDX74086.1"/>
    </source>
</evidence>
<dbReference type="Pfam" id="PF00534">
    <property type="entry name" value="Glycos_transf_1"/>
    <property type="match status" value="1"/>
</dbReference>
<feature type="domain" description="Glycosyl transferase family 1" evidence="1">
    <location>
        <begin position="553"/>
        <end position="716"/>
    </location>
</feature>
<keyword evidence="4" id="KW-1185">Reference proteome</keyword>
<dbReference type="Pfam" id="PF00535">
    <property type="entry name" value="Glycos_transf_2"/>
    <property type="match status" value="1"/>
</dbReference>
<reference evidence="4" key="1">
    <citation type="submission" date="2016-10" db="EMBL/GenBank/DDBJ databases">
        <authorList>
            <person name="Varghese N."/>
            <person name="Submissions S."/>
        </authorList>
    </citation>
    <scope>NUCLEOTIDE SEQUENCE [LARGE SCALE GENOMIC DNA]</scope>
    <source>
        <strain evidence="4">DSM 173</strain>
    </source>
</reference>
<name>A0A1H3E5W4_ALLWA</name>
<feature type="domain" description="Glycosyltransferase 2-like" evidence="2">
    <location>
        <begin position="118"/>
        <end position="244"/>
    </location>
</feature>
<keyword evidence="3" id="KW-0808">Transferase</keyword>
<dbReference type="Gene3D" id="3.40.50.2000">
    <property type="entry name" value="Glycogen Phosphorylase B"/>
    <property type="match status" value="1"/>
</dbReference>
<dbReference type="PANTHER" id="PTHR43685:SF2">
    <property type="entry name" value="GLYCOSYLTRANSFERASE 2-LIKE DOMAIN-CONTAINING PROTEIN"/>
    <property type="match status" value="1"/>
</dbReference>
<dbReference type="GO" id="GO:0016757">
    <property type="term" value="F:glycosyltransferase activity"/>
    <property type="evidence" value="ECO:0007669"/>
    <property type="project" value="InterPro"/>
</dbReference>
<dbReference type="STRING" id="61595.SAMN05421644_11163"/>
<protein>
    <submittedName>
        <fullName evidence="3">Glycosyl transferases group 1</fullName>
    </submittedName>
</protein>
<dbReference type="AlphaFoldDB" id="A0A1H3E5W4"/>
<sequence length="769" mass="88276">MTTLLARGNTALRAGNYEAAIALYSQALAEQPDLGHLLRTNLRLVRQRLLGNNARSAEGLAQYFWRLPLDCLFQRILNAIQLEPEPPNLAATIYSGEQALAALLAQQSILSATPIVVSIIMPTYNRAAILGEAITTVIQQRYPHWELWVCDDGSTDHTAQVVAGLNDSRIQYLPLSKQGAAAARNRGLERARGSLIAYLDSDNYWHPDYLGAIVTLMQKCPGRSSIYFDYFEYHCDDNNIYRLKSFTCPKFNHEQLLERNFIDLNSFAHRRELYDCFGGFDEALPRLQDYDLILKYTWLRDPLHFPYPLNLYQRNAQLQQITTVHQHDQSCETRVSQRVAEQLQSGLPRRHTRRLQRVTILSWDLCRNHFSKAFALAEALSREYEVQLLSFDFFDENVFEPLRTIRPPFETCYLRGKKFPEFFNELDAALEAIHGEILYVVKPRLPSLGLALLANQRYKIPLLLEVNDLETIVNIPDPQAQHVSLALETANWSDPELLIPYSERWSQLLDPLARALPVVLTHNHALDAHFNQRCLYMRNIKDEQIYDPRRFERTHLRAKLGFTPEDRVILFGGLLREHKGVFELLQLLEKLDDPRYKLLFVASQSSPEQAQLIRKKSDKIRVLPPQDRTAMAGINLAADLVILWLNPAIPASHYQMPYKATDALAMGTPIIANDISDFGELGRQGYLRLVPFGDWEGMRTTITEIFNNYTATTRQRLAGQRLFQRQFSYSAARANFELAVNRVLTEPLGILPIAVRFTEAFAEFRQHLK</sequence>
<evidence type="ECO:0000259" key="2">
    <source>
        <dbReference type="Pfam" id="PF00535"/>
    </source>
</evidence>
<dbReference type="InterPro" id="IPR001173">
    <property type="entry name" value="Glyco_trans_2-like"/>
</dbReference>
<organism evidence="3 4">
    <name type="scientific">Allochromatium warmingii</name>
    <name type="common">Chromatium warmingii</name>
    <dbReference type="NCBI Taxonomy" id="61595"/>
    <lineage>
        <taxon>Bacteria</taxon>
        <taxon>Pseudomonadati</taxon>
        <taxon>Pseudomonadota</taxon>
        <taxon>Gammaproteobacteria</taxon>
        <taxon>Chromatiales</taxon>
        <taxon>Chromatiaceae</taxon>
        <taxon>Allochromatium</taxon>
    </lineage>
</organism>
<dbReference type="OrthoDB" id="9805612at2"/>
<dbReference type="EMBL" id="FNOW01000011">
    <property type="protein sequence ID" value="SDX74086.1"/>
    <property type="molecule type" value="Genomic_DNA"/>
</dbReference>
<evidence type="ECO:0000313" key="4">
    <source>
        <dbReference type="Proteomes" id="UP000198672"/>
    </source>
</evidence>
<dbReference type="SUPFAM" id="SSF53756">
    <property type="entry name" value="UDP-Glycosyltransferase/glycogen phosphorylase"/>
    <property type="match status" value="1"/>
</dbReference>
<gene>
    <name evidence="3" type="ORF">SAMN05421644_11163</name>
</gene>
<dbReference type="CDD" id="cd03801">
    <property type="entry name" value="GT4_PimA-like"/>
    <property type="match status" value="1"/>
</dbReference>
<dbReference type="InterPro" id="IPR029044">
    <property type="entry name" value="Nucleotide-diphossugar_trans"/>
</dbReference>
<dbReference type="PANTHER" id="PTHR43685">
    <property type="entry name" value="GLYCOSYLTRANSFERASE"/>
    <property type="match status" value="1"/>
</dbReference>
<dbReference type="InterPro" id="IPR001296">
    <property type="entry name" value="Glyco_trans_1"/>
</dbReference>
<dbReference type="SUPFAM" id="SSF53448">
    <property type="entry name" value="Nucleotide-diphospho-sugar transferases"/>
    <property type="match status" value="1"/>
</dbReference>
<dbReference type="RefSeq" id="WP_091332809.1">
    <property type="nucleotide sequence ID" value="NZ_FNOW01000011.1"/>
</dbReference>
<proteinExistence type="predicted"/>
<accession>A0A1H3E5W4</accession>
<dbReference type="Proteomes" id="UP000198672">
    <property type="component" value="Unassembled WGS sequence"/>
</dbReference>
<dbReference type="CDD" id="cd00761">
    <property type="entry name" value="Glyco_tranf_GTA_type"/>
    <property type="match status" value="1"/>
</dbReference>
<dbReference type="Gene3D" id="3.90.550.10">
    <property type="entry name" value="Spore Coat Polysaccharide Biosynthesis Protein SpsA, Chain A"/>
    <property type="match status" value="1"/>
</dbReference>
<dbReference type="InterPro" id="IPR050834">
    <property type="entry name" value="Glycosyltransf_2"/>
</dbReference>